<reference evidence="2 3" key="1">
    <citation type="submission" date="2016-10" db="EMBL/GenBank/DDBJ databases">
        <authorList>
            <person name="de Groot N.N."/>
        </authorList>
    </citation>
    <scope>NUCLEOTIDE SEQUENCE [LARGE SCALE GENOMIC DNA]</scope>
    <source>
        <strain evidence="2 3">DSM 12272</strain>
    </source>
</reference>
<proteinExistence type="predicted"/>
<dbReference type="EMBL" id="FNJM01000001">
    <property type="protein sequence ID" value="SDO90298.1"/>
    <property type="molecule type" value="Genomic_DNA"/>
</dbReference>
<keyword evidence="3" id="KW-1185">Reference proteome</keyword>
<keyword evidence="1" id="KW-0812">Transmembrane</keyword>
<organism evidence="2 3">
    <name type="scientific">Clostridium gasigenes</name>
    <dbReference type="NCBI Taxonomy" id="94869"/>
    <lineage>
        <taxon>Bacteria</taxon>
        <taxon>Bacillati</taxon>
        <taxon>Bacillota</taxon>
        <taxon>Clostridia</taxon>
        <taxon>Eubacteriales</taxon>
        <taxon>Clostridiaceae</taxon>
        <taxon>Clostridium</taxon>
    </lineage>
</organism>
<dbReference type="Proteomes" id="UP000198597">
    <property type="component" value="Unassembled WGS sequence"/>
</dbReference>
<dbReference type="AlphaFoldDB" id="A0A1H0NCE2"/>
<protein>
    <submittedName>
        <fullName evidence="2">Uncharacterized protein</fullName>
    </submittedName>
</protein>
<keyword evidence="1" id="KW-0472">Membrane</keyword>
<dbReference type="STRING" id="94869.SAMN04488529_101780"/>
<evidence type="ECO:0000256" key="1">
    <source>
        <dbReference type="SAM" id="Phobius"/>
    </source>
</evidence>
<gene>
    <name evidence="2" type="ORF">SAMN04488529_101780</name>
</gene>
<keyword evidence="1" id="KW-1133">Transmembrane helix</keyword>
<feature type="transmembrane region" description="Helical" evidence="1">
    <location>
        <begin position="6"/>
        <end position="23"/>
    </location>
</feature>
<name>A0A1H0NCE2_9CLOT</name>
<sequence length="248" mass="29173">MNLNTGIIIIGFFLLGLFTKSYLPKYMEEKGKNLATKEDIKGITEKTEEVKVQFKKEFHDFSSDNEFKQEYYHQQFSGLYSKLYSIISQSEYYRYFNSLYGDKKANFDEYPFFEVSKSTKKEKSNLFTGEILQNQVIEVNDSITGFNKKELCDYIIANSNLASRRLLKIAVAYRFANDHYSRSETKISDKKMSDGFDKEELRLIRELVKIIISDYNIVAKKLKLDYNKIEMETGLFQHEELSSNTIKY</sequence>
<dbReference type="OrthoDB" id="2942906at2"/>
<evidence type="ECO:0000313" key="2">
    <source>
        <dbReference type="EMBL" id="SDO90298.1"/>
    </source>
</evidence>
<evidence type="ECO:0000313" key="3">
    <source>
        <dbReference type="Proteomes" id="UP000198597"/>
    </source>
</evidence>
<accession>A0A1H0NCE2</accession>